<evidence type="ECO:0000256" key="3">
    <source>
        <dbReference type="ARBA" id="ARBA00022452"/>
    </source>
</evidence>
<keyword evidence="6 7" id="KW-0998">Cell outer membrane</keyword>
<evidence type="ECO:0000256" key="1">
    <source>
        <dbReference type="ARBA" id="ARBA00004571"/>
    </source>
</evidence>
<name>S0GLE0_9BACT</name>
<dbReference type="InterPro" id="IPR023997">
    <property type="entry name" value="TonB-dep_OMP_SusC/RagA_CS"/>
</dbReference>
<dbReference type="PROSITE" id="PS52016">
    <property type="entry name" value="TONB_DEPENDENT_REC_3"/>
    <property type="match status" value="1"/>
</dbReference>
<comment type="similarity">
    <text evidence="7">Belongs to the TonB-dependent receptor family.</text>
</comment>
<keyword evidence="11" id="KW-1185">Reference proteome</keyword>
<evidence type="ECO:0000256" key="2">
    <source>
        <dbReference type="ARBA" id="ARBA00022448"/>
    </source>
</evidence>
<keyword evidence="8" id="KW-1133">Transmembrane helix</keyword>
<organism evidence="10 11">
    <name type="scientific">Parabacteroides goldsteinii dnLKV18</name>
    <dbReference type="NCBI Taxonomy" id="1235789"/>
    <lineage>
        <taxon>Bacteria</taxon>
        <taxon>Pseudomonadati</taxon>
        <taxon>Bacteroidota</taxon>
        <taxon>Bacteroidia</taxon>
        <taxon>Bacteroidales</taxon>
        <taxon>Tannerellaceae</taxon>
        <taxon>Parabacteroides</taxon>
    </lineage>
</organism>
<evidence type="ECO:0000313" key="10">
    <source>
        <dbReference type="EMBL" id="EOS12848.1"/>
    </source>
</evidence>
<dbReference type="SUPFAM" id="SSF56935">
    <property type="entry name" value="Porins"/>
    <property type="match status" value="1"/>
</dbReference>
<feature type="domain" description="TonB-dependent receptor plug" evidence="9">
    <location>
        <begin position="225"/>
        <end position="322"/>
    </location>
</feature>
<dbReference type="NCBIfam" id="TIGR04056">
    <property type="entry name" value="OMP_RagA_SusC"/>
    <property type="match status" value="1"/>
</dbReference>
<dbReference type="PATRIC" id="fig|1235789.3.peg.5357"/>
<proteinExistence type="inferred from homology"/>
<dbReference type="InterPro" id="IPR039426">
    <property type="entry name" value="TonB-dep_rcpt-like"/>
</dbReference>
<dbReference type="HOGENOM" id="CLU_004317_2_1_10"/>
<dbReference type="FunFam" id="2.60.40.1120:FF:000003">
    <property type="entry name" value="Outer membrane protein Omp121"/>
    <property type="match status" value="1"/>
</dbReference>
<keyword evidence="2 7" id="KW-0813">Transport</keyword>
<dbReference type="NCBIfam" id="TIGR04057">
    <property type="entry name" value="SusC_RagA_signa"/>
    <property type="match status" value="1"/>
</dbReference>
<dbReference type="AlphaFoldDB" id="S0GLE0"/>
<sequence>MDKISFIRQNQKDFTCKGHYTSSKQTFKHKISVTGLLLLFLFINISFIHAQTVKLSLNKQNATFEEIFNEIEEKTGYKFVYNTSDIDKNERISIQETNLDLTEILRSLLRSKRNISFRISNKHIALFKAQIKTISGIVLDTQGQQIVGANILVKGTINGTITDINGKFQLEVAEGDVLLISYIGYNTQEITINKKQDLSITLVDDTELLDEVVVTALGIKREQKALGYAVQEVKSDQLTVAKGANVATSLTGKIAGLNIKNSTEFAAAPTLTLRGSTPLLVVDGIPHYNVSMSDIPADDIESISVLKGSTASALYGSRGGDGAIMVTTKKAQKEGLDISVNSNTMFHAGFLKLPKVQNSYSSGGSGKYAPGDYVWGDKLDIGRVVSLYNPSTYEWEDQPLTSKGKDNFKNFLEQALVTNNNISVSQKGEFGSVRASLNHVYNKGQYPNSKQQKLTFSVGGVMDYKKFHLDAEIAYNKNIFSNNNGAGYGMGSYMYNLLIWTGAEYDIRDYRNYWREGKVQEEQNWMDDWWYDNPYFLAYERTNQRHQDLTNGSLNMSLELTDWLKLVMRVGGDAFRNKYVFKEPISTRSNRKGGYSLSNYSGYSTTDDVMLLANKKLGDFTLDGFLGGSLYFRENNEQKSATSNGLNMPGFFSLNASVDPATTSSSVTKEQINSLYGKIGFSWKSAVFIEVTGRNDWASTLAKSERSYFYPSISGSLVISELAPLPEIFNFWKIRGSWAQTKYPTGVYDINSTYSVSRNYWGNTTAAFYPSTIRDVSLRPRSSRSYEIGTDLYFFNNRLKFDLAYYHKLLYDLQRYVDMSYASGFSNTLINYGEEQLSQGVEFTISGDIIKEKDFSWNSSFNWAADRYYYAKVDEKYSTQKPWVAAGKDWNWLEMYDWERTPEGQLILYNGMPKESIYPSYAGSYNPKWIWGWTNTFNYKDFTLSFSFDGRVGGHMFDYMSSRLWHSGRHIDSDNEYRYDEVVNGNHEGYIAEGVKVISGDVKYDSDGNILEDTRVFAPNDVAVSYETYMRSYNGSSSKSNFKKSKTFFKLRELSIGYRLPKKYCTHIVKGAEAALVGQNLLIWAKGFKFSDPDVDTENINSPSVRYVGVNLKLNF</sequence>
<dbReference type="EMBL" id="ASSQ01000025">
    <property type="protein sequence ID" value="EOS12848.1"/>
    <property type="molecule type" value="Genomic_DNA"/>
</dbReference>
<gene>
    <name evidence="10" type="ORF">C803_05353</name>
</gene>
<keyword evidence="3 7" id="KW-1134">Transmembrane beta strand</keyword>
<dbReference type="Gene3D" id="2.40.170.20">
    <property type="entry name" value="TonB-dependent receptor, beta-barrel domain"/>
    <property type="match status" value="1"/>
</dbReference>
<comment type="caution">
    <text evidence="10">The sequence shown here is derived from an EMBL/GenBank/DDBJ whole genome shotgun (WGS) entry which is preliminary data.</text>
</comment>
<comment type="subcellular location">
    <subcellularLocation>
        <location evidence="1 7">Cell outer membrane</location>
        <topology evidence="1 7">Multi-pass membrane protein</topology>
    </subcellularLocation>
</comment>
<dbReference type="Gene3D" id="2.60.40.1120">
    <property type="entry name" value="Carboxypeptidase-like, regulatory domain"/>
    <property type="match status" value="1"/>
</dbReference>
<dbReference type="InterPro" id="IPR012910">
    <property type="entry name" value="Plug_dom"/>
</dbReference>
<keyword evidence="4 7" id="KW-0812">Transmembrane</keyword>
<evidence type="ECO:0000313" key="11">
    <source>
        <dbReference type="Proteomes" id="UP000014140"/>
    </source>
</evidence>
<evidence type="ECO:0000259" key="9">
    <source>
        <dbReference type="Pfam" id="PF07715"/>
    </source>
</evidence>
<dbReference type="InterPro" id="IPR037066">
    <property type="entry name" value="Plug_dom_sf"/>
</dbReference>
<dbReference type="Pfam" id="PF07715">
    <property type="entry name" value="Plug"/>
    <property type="match status" value="1"/>
</dbReference>
<dbReference type="Gene3D" id="2.170.130.10">
    <property type="entry name" value="TonB-dependent receptor, plug domain"/>
    <property type="match status" value="1"/>
</dbReference>
<evidence type="ECO:0000256" key="7">
    <source>
        <dbReference type="PROSITE-ProRule" id="PRU01360"/>
    </source>
</evidence>
<dbReference type="GO" id="GO:0009279">
    <property type="term" value="C:cell outer membrane"/>
    <property type="evidence" value="ECO:0007669"/>
    <property type="project" value="UniProtKB-SubCell"/>
</dbReference>
<evidence type="ECO:0000256" key="5">
    <source>
        <dbReference type="ARBA" id="ARBA00023136"/>
    </source>
</evidence>
<dbReference type="RefSeq" id="WP_010800333.1">
    <property type="nucleotide sequence ID" value="NZ_KE159524.1"/>
</dbReference>
<reference evidence="10 11" key="1">
    <citation type="submission" date="2013-04" db="EMBL/GenBank/DDBJ databases">
        <title>The Genome Sequence of Parabacteroides goldsteinii dnLKV18.</title>
        <authorList>
            <consortium name="The Broad Institute Genomics Platform"/>
            <consortium name="The Broad Institute Genome Sequencing Center for Infectious Disease"/>
            <person name="Earl A."/>
            <person name="Xavier R."/>
            <person name="Kuhn K."/>
            <person name="Stappenbeck T."/>
            <person name="Walker B."/>
            <person name="Young S."/>
            <person name="Zeng Q."/>
            <person name="Gargeya S."/>
            <person name="Fitzgerald M."/>
            <person name="Haas B."/>
            <person name="Abouelleil A."/>
            <person name="Allen A.W."/>
            <person name="Alvarado L."/>
            <person name="Arachchi H.M."/>
            <person name="Berlin A.M."/>
            <person name="Chapman S.B."/>
            <person name="Gainer-Dewar J."/>
            <person name="Goldberg J."/>
            <person name="Griggs A."/>
            <person name="Gujja S."/>
            <person name="Hansen M."/>
            <person name="Howarth C."/>
            <person name="Imamovic A."/>
            <person name="Ireland A."/>
            <person name="Larimer J."/>
            <person name="McCowan C."/>
            <person name="Murphy C."/>
            <person name="Pearson M."/>
            <person name="Poon T.W."/>
            <person name="Priest M."/>
            <person name="Roberts A."/>
            <person name="Saif S."/>
            <person name="Shea T."/>
            <person name="Sisk P."/>
            <person name="Sykes S."/>
            <person name="Wortman J."/>
            <person name="Nusbaum C."/>
            <person name="Birren B."/>
        </authorList>
    </citation>
    <scope>NUCLEOTIDE SEQUENCE [LARGE SCALE GENOMIC DNA]</scope>
    <source>
        <strain evidence="11">dnLKV18</strain>
    </source>
</reference>
<evidence type="ECO:0000256" key="8">
    <source>
        <dbReference type="SAM" id="Phobius"/>
    </source>
</evidence>
<keyword evidence="5 7" id="KW-0472">Membrane</keyword>
<evidence type="ECO:0000256" key="6">
    <source>
        <dbReference type="ARBA" id="ARBA00023237"/>
    </source>
</evidence>
<accession>S0GLE0</accession>
<dbReference type="InterPro" id="IPR036942">
    <property type="entry name" value="Beta-barrel_TonB_sf"/>
</dbReference>
<dbReference type="Pfam" id="PF13715">
    <property type="entry name" value="CarbopepD_reg_2"/>
    <property type="match status" value="1"/>
</dbReference>
<evidence type="ECO:0000256" key="4">
    <source>
        <dbReference type="ARBA" id="ARBA00022692"/>
    </source>
</evidence>
<dbReference type="SUPFAM" id="SSF49464">
    <property type="entry name" value="Carboxypeptidase regulatory domain-like"/>
    <property type="match status" value="1"/>
</dbReference>
<dbReference type="InterPro" id="IPR008969">
    <property type="entry name" value="CarboxyPept-like_regulatory"/>
</dbReference>
<protein>
    <submittedName>
        <fullName evidence="10">SusC/RagA family TonB-linked outer membrane protein</fullName>
    </submittedName>
</protein>
<dbReference type="Proteomes" id="UP000014140">
    <property type="component" value="Unassembled WGS sequence"/>
</dbReference>
<feature type="transmembrane region" description="Helical" evidence="8">
    <location>
        <begin position="31"/>
        <end position="50"/>
    </location>
</feature>
<dbReference type="InterPro" id="IPR023996">
    <property type="entry name" value="TonB-dep_OMP_SusC/RagA"/>
</dbReference>